<evidence type="ECO:0000259" key="3">
    <source>
        <dbReference type="PROSITE" id="PS51898"/>
    </source>
</evidence>
<dbReference type="GO" id="GO:0006310">
    <property type="term" value="P:DNA recombination"/>
    <property type="evidence" value="ECO:0007669"/>
    <property type="project" value="UniProtKB-KW"/>
</dbReference>
<dbReference type="SUPFAM" id="SSF56349">
    <property type="entry name" value="DNA breaking-rejoining enzymes"/>
    <property type="match status" value="1"/>
</dbReference>
<feature type="compositionally biased region" description="Basic residues" evidence="2">
    <location>
        <begin position="456"/>
        <end position="466"/>
    </location>
</feature>
<keyword evidence="1" id="KW-0233">DNA recombination</keyword>
<dbReference type="Proteomes" id="UP000324800">
    <property type="component" value="Unassembled WGS sequence"/>
</dbReference>
<dbReference type="InterPro" id="IPR002104">
    <property type="entry name" value="Integrase_catalytic"/>
</dbReference>
<dbReference type="GO" id="GO:0003677">
    <property type="term" value="F:DNA binding"/>
    <property type="evidence" value="ECO:0007669"/>
    <property type="project" value="InterPro"/>
</dbReference>
<feature type="region of interest" description="Disordered" evidence="2">
    <location>
        <begin position="374"/>
        <end position="466"/>
    </location>
</feature>
<name>A0A5J4TUF5_9EUKA</name>
<comment type="caution">
    <text evidence="4">The sequence shown here is derived from an EMBL/GenBank/DDBJ whole genome shotgun (WGS) entry which is preliminary data.</text>
</comment>
<dbReference type="InterPro" id="IPR013762">
    <property type="entry name" value="Integrase-like_cat_sf"/>
</dbReference>
<dbReference type="AlphaFoldDB" id="A0A5J4TUF5"/>
<sequence length="466" mass="52958">WHGQWRRHVSALTILAKYLEQNNQQWKELRTLEQPGAFMANLLSDQMEKEASGNSLKSCRGALAVLLSFIGYKEEEVNSKLVAQLMKPVLMRTRHKNREIEQWDLNVLLEQIVKEEVELLRSNLSIEETMTISLTLCMIFTIARLAELFQATLINETEKEITLETVILKKPPRIFELKLKKALDQRICPVRWWKAWYNNRVKDLIPTTGNLWNTSKLNRTNSPDSLSKGLRSLMQKAGIARGFTVTSVRSATITKLINMGANATAVDRFTHHSDVASTVRQYYEKNSLQAMSSRYNIYIYQQLDNDKVRALIAEVKEESAGESVSEIEAEEELGLANHTPGTMGLFPKEEFSPIATLFEINNPQHIFIKPNSQTSESFQHRESNKQRGSSPSLEEVVHDLKGHAISSEREVSSTFVPPVLGSPARKKKKKKNQKDGAPTCPKSVSARGKGKEQQQNKKRKSKKESL</sequence>
<dbReference type="EMBL" id="SNRW01024917">
    <property type="protein sequence ID" value="KAA6361894.1"/>
    <property type="molecule type" value="Genomic_DNA"/>
</dbReference>
<evidence type="ECO:0000313" key="5">
    <source>
        <dbReference type="Proteomes" id="UP000324800"/>
    </source>
</evidence>
<organism evidence="4 5">
    <name type="scientific">Streblomastix strix</name>
    <dbReference type="NCBI Taxonomy" id="222440"/>
    <lineage>
        <taxon>Eukaryota</taxon>
        <taxon>Metamonada</taxon>
        <taxon>Preaxostyla</taxon>
        <taxon>Oxymonadida</taxon>
        <taxon>Streblomastigidae</taxon>
        <taxon>Streblomastix</taxon>
    </lineage>
</organism>
<dbReference type="GO" id="GO:0015074">
    <property type="term" value="P:DNA integration"/>
    <property type="evidence" value="ECO:0007669"/>
    <property type="project" value="InterPro"/>
</dbReference>
<dbReference type="Gene3D" id="1.10.443.10">
    <property type="entry name" value="Intergrase catalytic core"/>
    <property type="match status" value="1"/>
</dbReference>
<reference evidence="4 5" key="1">
    <citation type="submission" date="2019-03" db="EMBL/GenBank/DDBJ databases">
        <title>Single cell metagenomics reveals metabolic interactions within the superorganism composed of flagellate Streblomastix strix and complex community of Bacteroidetes bacteria on its surface.</title>
        <authorList>
            <person name="Treitli S.C."/>
            <person name="Kolisko M."/>
            <person name="Husnik F."/>
            <person name="Keeling P."/>
            <person name="Hampl V."/>
        </authorList>
    </citation>
    <scope>NUCLEOTIDE SEQUENCE [LARGE SCALE GENOMIC DNA]</scope>
    <source>
        <strain evidence="4">ST1C</strain>
    </source>
</reference>
<feature type="compositionally biased region" description="Basic and acidic residues" evidence="2">
    <location>
        <begin position="395"/>
        <end position="411"/>
    </location>
</feature>
<dbReference type="InterPro" id="IPR011010">
    <property type="entry name" value="DNA_brk_join_enz"/>
</dbReference>
<dbReference type="Pfam" id="PF00589">
    <property type="entry name" value="Phage_integrase"/>
    <property type="match status" value="1"/>
</dbReference>
<protein>
    <recommendedName>
        <fullName evidence="3">Tyr recombinase domain-containing protein</fullName>
    </recommendedName>
</protein>
<evidence type="ECO:0000256" key="1">
    <source>
        <dbReference type="ARBA" id="ARBA00023172"/>
    </source>
</evidence>
<dbReference type="PROSITE" id="PS51898">
    <property type="entry name" value="TYR_RECOMBINASE"/>
    <property type="match status" value="1"/>
</dbReference>
<evidence type="ECO:0000256" key="2">
    <source>
        <dbReference type="SAM" id="MobiDB-lite"/>
    </source>
</evidence>
<gene>
    <name evidence="4" type="ORF">EZS28_042579</name>
</gene>
<proteinExistence type="predicted"/>
<feature type="non-terminal residue" evidence="4">
    <location>
        <position position="1"/>
    </location>
</feature>
<accession>A0A5J4TUF5</accession>
<feature type="domain" description="Tyr recombinase" evidence="3">
    <location>
        <begin position="107"/>
        <end position="296"/>
    </location>
</feature>
<evidence type="ECO:0000313" key="4">
    <source>
        <dbReference type="EMBL" id="KAA6361894.1"/>
    </source>
</evidence>